<dbReference type="Proteomes" id="UP000826234">
    <property type="component" value="Unassembled WGS sequence"/>
</dbReference>
<feature type="transmembrane region" description="Helical" evidence="6">
    <location>
        <begin position="101"/>
        <end position="119"/>
    </location>
</feature>
<protein>
    <recommendedName>
        <fullName evidence="7">Helicase ATP-binding domain-containing protein</fullName>
    </recommendedName>
</protein>
<keyword evidence="3 6" id="KW-1133">Transmembrane helix</keyword>
<dbReference type="Pfam" id="PF00083">
    <property type="entry name" value="Sugar_tr"/>
    <property type="match status" value="1"/>
</dbReference>
<dbReference type="CDD" id="cd17956">
    <property type="entry name" value="DEADc_DDX51"/>
    <property type="match status" value="1"/>
</dbReference>
<dbReference type="EMBL" id="JAIPUX010001211">
    <property type="protein sequence ID" value="KAH0625674.1"/>
    <property type="molecule type" value="Genomic_DNA"/>
</dbReference>
<evidence type="ECO:0000256" key="5">
    <source>
        <dbReference type="SAM" id="MobiDB-lite"/>
    </source>
</evidence>
<evidence type="ECO:0000256" key="3">
    <source>
        <dbReference type="ARBA" id="ARBA00022989"/>
    </source>
</evidence>
<feature type="compositionally biased region" description="Acidic residues" evidence="5">
    <location>
        <begin position="756"/>
        <end position="767"/>
    </location>
</feature>
<comment type="caution">
    <text evidence="8">The sequence shown here is derived from an EMBL/GenBank/DDBJ whole genome shotgun (WGS) entry which is preliminary data.</text>
</comment>
<dbReference type="InterPro" id="IPR045263">
    <property type="entry name" value="GLUT"/>
</dbReference>
<feature type="transmembrane region" description="Helical" evidence="6">
    <location>
        <begin position="125"/>
        <end position="143"/>
    </location>
</feature>
<evidence type="ECO:0000313" key="8">
    <source>
        <dbReference type="EMBL" id="KAH0625674.1"/>
    </source>
</evidence>
<feature type="compositionally biased region" description="Low complexity" evidence="5">
    <location>
        <begin position="256"/>
        <end position="269"/>
    </location>
</feature>
<organism evidence="8 9">
    <name type="scientific">Phrynosoma platyrhinos</name>
    <name type="common">Desert horned lizard</name>
    <dbReference type="NCBI Taxonomy" id="52577"/>
    <lineage>
        <taxon>Eukaryota</taxon>
        <taxon>Metazoa</taxon>
        <taxon>Chordata</taxon>
        <taxon>Craniata</taxon>
        <taxon>Vertebrata</taxon>
        <taxon>Euteleostomi</taxon>
        <taxon>Lepidosauria</taxon>
        <taxon>Squamata</taxon>
        <taxon>Bifurcata</taxon>
        <taxon>Unidentata</taxon>
        <taxon>Episquamata</taxon>
        <taxon>Toxicofera</taxon>
        <taxon>Iguania</taxon>
        <taxon>Phrynosomatidae</taxon>
        <taxon>Phrynosomatinae</taxon>
        <taxon>Phrynosoma</taxon>
    </lineage>
</organism>
<feature type="region of interest" description="Disordered" evidence="5">
    <location>
        <begin position="694"/>
        <end position="713"/>
    </location>
</feature>
<evidence type="ECO:0000313" key="9">
    <source>
        <dbReference type="Proteomes" id="UP000826234"/>
    </source>
</evidence>
<evidence type="ECO:0000256" key="6">
    <source>
        <dbReference type="SAM" id="Phobius"/>
    </source>
</evidence>
<feature type="compositionally biased region" description="Basic and acidic residues" evidence="5">
    <location>
        <begin position="768"/>
        <end position="780"/>
    </location>
</feature>
<dbReference type="InterPro" id="IPR036259">
    <property type="entry name" value="MFS_trans_sf"/>
</dbReference>
<feature type="transmembrane region" description="Helical" evidence="6">
    <location>
        <begin position="188"/>
        <end position="210"/>
    </location>
</feature>
<feature type="region of interest" description="Disordered" evidence="5">
    <location>
        <begin position="250"/>
        <end position="272"/>
    </location>
</feature>
<evidence type="ECO:0000256" key="4">
    <source>
        <dbReference type="ARBA" id="ARBA00023136"/>
    </source>
</evidence>
<keyword evidence="4 6" id="KW-0472">Membrane</keyword>
<dbReference type="Pfam" id="PF00270">
    <property type="entry name" value="DEAD"/>
    <property type="match status" value="1"/>
</dbReference>
<dbReference type="PRINTS" id="PR00171">
    <property type="entry name" value="SUGRTRNSPORT"/>
</dbReference>
<dbReference type="InterPro" id="IPR003663">
    <property type="entry name" value="Sugar/inositol_transpt"/>
</dbReference>
<keyword evidence="2 6" id="KW-0812">Transmembrane</keyword>
<dbReference type="PROSITE" id="PS00217">
    <property type="entry name" value="SUGAR_TRANSPORT_2"/>
    <property type="match status" value="1"/>
</dbReference>
<dbReference type="InterPro" id="IPR005828">
    <property type="entry name" value="MFS_sugar_transport-like"/>
</dbReference>
<keyword evidence="9" id="KW-1185">Reference proteome</keyword>
<feature type="transmembrane region" description="Helical" evidence="6">
    <location>
        <begin position="66"/>
        <end position="89"/>
    </location>
</feature>
<dbReference type="InterPro" id="IPR014001">
    <property type="entry name" value="Helicase_ATP-bd"/>
</dbReference>
<dbReference type="InterPro" id="IPR027417">
    <property type="entry name" value="P-loop_NTPase"/>
</dbReference>
<dbReference type="PANTHER" id="PTHR23503">
    <property type="entry name" value="SOLUTE CARRIER FAMILY 2"/>
    <property type="match status" value="1"/>
</dbReference>
<evidence type="ECO:0000259" key="7">
    <source>
        <dbReference type="PROSITE" id="PS51192"/>
    </source>
</evidence>
<feature type="region of interest" description="Disordered" evidence="5">
    <location>
        <begin position="751"/>
        <end position="791"/>
    </location>
</feature>
<feature type="compositionally biased region" description="Basic and acidic residues" evidence="5">
    <location>
        <begin position="419"/>
        <end position="432"/>
    </location>
</feature>
<dbReference type="PANTHER" id="PTHR23503:SF54">
    <property type="entry name" value="MAJOR FACILITATOR SUPERFAMILY (MFS) PROFILE DOMAIN-CONTAINING PROTEIN"/>
    <property type="match status" value="1"/>
</dbReference>
<name>A0ABQ7T7P7_PHRPL</name>
<gene>
    <name evidence="8" type="ORF">JD844_015269</name>
</gene>
<comment type="subcellular location">
    <subcellularLocation>
        <location evidence="1">Membrane</location>
        <topology evidence="1">Multi-pass membrane protein</topology>
    </subcellularLocation>
</comment>
<feature type="region of interest" description="Disordered" evidence="5">
    <location>
        <begin position="390"/>
        <end position="451"/>
    </location>
</feature>
<dbReference type="Gene3D" id="3.40.50.300">
    <property type="entry name" value="P-loop containing nucleotide triphosphate hydrolases"/>
    <property type="match status" value="1"/>
</dbReference>
<accession>A0ABQ7T7P7</accession>
<dbReference type="InterPro" id="IPR005829">
    <property type="entry name" value="Sugar_transporter_CS"/>
</dbReference>
<proteinExistence type="predicted"/>
<dbReference type="SUPFAM" id="SSF103473">
    <property type="entry name" value="MFS general substrate transporter"/>
    <property type="match status" value="1"/>
</dbReference>
<sequence>MASFLSDLVQYRGLFQMIVILGIGGSFPYGFHISVINYPSMHIKKFINDTWTERHGVPLPPDTVQLLWSLIVSIYGAGGLLGSVCCGYLTTKYRKKKCQMVANGVMMAAAVSMAVSKAARSFEMVLLGRLLYGIGIGFSFNIHPQYVGEISPKKLRGFANATVAVFLTLGKVAGQVAGLRELLGGESLWPFLLALTGVTALAQALALPCFPETPAYLLIQKGDEAAFLKAIRFLWGPGADLRPEADDLRRERRLRPATSSSSSSSPSSSGAEAKKALRVMEVLRARSLRWQLYVSLAVMTTLQLCGINAIYFYSFEVFRTAAFEEEVIPYLALGVGTCECLSSILCVSWAPGVTRTQQPCKAGPSRSSDPGLPLPELPDRALRAEEAPVGRLRVDGGGPGPADRHALPPGSDQEDDETDAKKREGAKDKETEEREEQSVPALSPNTSPSPPPCSLLVLGHCSRKPVQKVKPFLPPWLNQPRLLQRRIKENLVPLREVPEIHPKLVKKLQANGIESLFPVQAEVIPAILTSASGGFLTGRGGYQPSDICVSAPTGSGKTLAFVIPVVQALLDRVVCHVRALVVLPTKELAQQVSKVFNIYTDGTGLKVVQITGQKSFAKEQESLVEKTLTGVRSLADIVVATPGRLVDHLQQTTPFSLRQLRFLVIDEADRMIDGMHQNWLEQVTAAAVDRPEDGAHRPRLFDRTQQGPLTAARASVPRLPFQKLLFSATLTRNVEKLQPLGLFRPRLFAPASASREEEEEEAEEEAEADRPGPPKEQDKEEKEEEKEEEKKYTLPEGLSHYFVPCSLRRKPLYLLHFLLRLKFSRALCFVNSKETSHR</sequence>
<dbReference type="PROSITE" id="PS00039">
    <property type="entry name" value="DEAD_ATP_HELICASE"/>
    <property type="match status" value="1"/>
</dbReference>
<dbReference type="InterPro" id="IPR011545">
    <property type="entry name" value="DEAD/DEAH_box_helicase_dom"/>
</dbReference>
<feature type="transmembrane region" description="Helical" evidence="6">
    <location>
        <begin position="290"/>
        <end position="313"/>
    </location>
</feature>
<dbReference type="SMART" id="SM00487">
    <property type="entry name" value="DEXDc"/>
    <property type="match status" value="1"/>
</dbReference>
<dbReference type="InterPro" id="IPR000629">
    <property type="entry name" value="RNA-helicase_DEAD-box_CS"/>
</dbReference>
<feature type="region of interest" description="Disordered" evidence="5">
    <location>
        <begin position="355"/>
        <end position="377"/>
    </location>
</feature>
<dbReference type="SUPFAM" id="SSF52540">
    <property type="entry name" value="P-loop containing nucleoside triphosphate hydrolases"/>
    <property type="match status" value="1"/>
</dbReference>
<dbReference type="Gene3D" id="1.20.1250.20">
    <property type="entry name" value="MFS general substrate transporter like domains"/>
    <property type="match status" value="1"/>
</dbReference>
<feature type="domain" description="Helicase ATP-binding" evidence="7">
    <location>
        <begin position="538"/>
        <end position="748"/>
    </location>
</feature>
<feature type="transmembrane region" description="Helical" evidence="6">
    <location>
        <begin position="12"/>
        <end position="31"/>
    </location>
</feature>
<feature type="transmembrane region" description="Helical" evidence="6">
    <location>
        <begin position="155"/>
        <end position="176"/>
    </location>
</feature>
<reference evidence="8 9" key="1">
    <citation type="journal article" date="2022" name="Gigascience">
        <title>A chromosome-level genome assembly and annotation of the desert horned lizard, Phrynosoma platyrhinos, provides insight into chromosomal rearrangements among reptiles.</title>
        <authorList>
            <person name="Koochekian N."/>
            <person name="Ascanio A."/>
            <person name="Farleigh K."/>
            <person name="Card D.C."/>
            <person name="Schield D.R."/>
            <person name="Castoe T.A."/>
            <person name="Jezkova T."/>
        </authorList>
    </citation>
    <scope>NUCLEOTIDE SEQUENCE [LARGE SCALE GENOMIC DNA]</scope>
    <source>
        <strain evidence="8">NK-2021</strain>
    </source>
</reference>
<dbReference type="PROSITE" id="PS51192">
    <property type="entry name" value="HELICASE_ATP_BIND_1"/>
    <property type="match status" value="1"/>
</dbReference>
<evidence type="ECO:0000256" key="1">
    <source>
        <dbReference type="ARBA" id="ARBA00004141"/>
    </source>
</evidence>
<evidence type="ECO:0000256" key="2">
    <source>
        <dbReference type="ARBA" id="ARBA00022692"/>
    </source>
</evidence>